<dbReference type="EMBL" id="JBHRSZ010000002">
    <property type="protein sequence ID" value="MFC3150666.1"/>
    <property type="molecule type" value="Genomic_DNA"/>
</dbReference>
<evidence type="ECO:0000256" key="3">
    <source>
        <dbReference type="ARBA" id="ARBA00022764"/>
    </source>
</evidence>
<accession>A0ABV7HDE6</accession>
<keyword evidence="1 4" id="KW-0813">Transport</keyword>
<comment type="caution">
    <text evidence="7">The sequence shown here is derived from an EMBL/GenBank/DDBJ whole genome shotgun (WGS) entry which is preliminary data.</text>
</comment>
<gene>
    <name evidence="4 7" type="primary">lptA</name>
    <name evidence="7" type="ORF">ACFOEK_06490</name>
</gene>
<dbReference type="Proteomes" id="UP001595476">
    <property type="component" value="Unassembled WGS sequence"/>
</dbReference>
<comment type="subcellular location">
    <subcellularLocation>
        <location evidence="4">Periplasm</location>
    </subcellularLocation>
</comment>
<feature type="region of interest" description="Disordered" evidence="5">
    <location>
        <begin position="148"/>
        <end position="182"/>
    </location>
</feature>
<evidence type="ECO:0000256" key="1">
    <source>
        <dbReference type="ARBA" id="ARBA00022448"/>
    </source>
</evidence>
<sequence length="182" mass="20314" precursor="true">MTFKSKLLTPLFLLTLFSASTAIALPEDRNQPIELEANQAKLNNETGIAEYTGNVIITQGTAKLKADRVILYSVNNEVTRMKAFGEPAKYQQILKLGEQPTHIEGKTLDLKVAEEIAEVTGNGVVYKDKDRLSAEKIIYSLKTGELNAKKNQNGSQDTTDRPIKMIFYPPKKEETPQQESNK</sequence>
<name>A0ABV7HDE6_9GAMM</name>
<dbReference type="Pfam" id="PF03968">
    <property type="entry name" value="LptD_N"/>
    <property type="match status" value="1"/>
</dbReference>
<comment type="similarity">
    <text evidence="4">Belongs to the LptA family.</text>
</comment>
<evidence type="ECO:0000259" key="6">
    <source>
        <dbReference type="Pfam" id="PF03968"/>
    </source>
</evidence>
<feature type="chain" id="PRO_5044947378" description="Lipopolysaccharide export system protein LptA" evidence="4">
    <location>
        <begin position="25"/>
        <end position="182"/>
    </location>
</feature>
<keyword evidence="3 4" id="KW-0574">Periplasm</keyword>
<evidence type="ECO:0000256" key="5">
    <source>
        <dbReference type="SAM" id="MobiDB-lite"/>
    </source>
</evidence>
<dbReference type="RefSeq" id="WP_386717883.1">
    <property type="nucleotide sequence ID" value="NZ_JBHRSZ010000002.1"/>
</dbReference>
<dbReference type="PANTHER" id="PTHR36504">
    <property type="entry name" value="LIPOPOLYSACCHARIDE EXPORT SYSTEM PROTEIN LPTA"/>
    <property type="match status" value="1"/>
</dbReference>
<evidence type="ECO:0000256" key="4">
    <source>
        <dbReference type="HAMAP-Rule" id="MF_01914"/>
    </source>
</evidence>
<comment type="subunit">
    <text evidence="4">Component of the lipopolysaccharide transport and assembly complex.</text>
</comment>
<proteinExistence type="inferred from homology"/>
<dbReference type="NCBIfam" id="TIGR03002">
    <property type="entry name" value="outer_YhbN_LptA"/>
    <property type="match status" value="1"/>
</dbReference>
<protein>
    <recommendedName>
        <fullName evidence="4">Lipopolysaccharide export system protein LptA</fullName>
    </recommendedName>
</protein>
<dbReference type="InterPro" id="IPR014340">
    <property type="entry name" value="LptA"/>
</dbReference>
<evidence type="ECO:0000313" key="8">
    <source>
        <dbReference type="Proteomes" id="UP001595476"/>
    </source>
</evidence>
<evidence type="ECO:0000313" key="7">
    <source>
        <dbReference type="EMBL" id="MFC3150666.1"/>
    </source>
</evidence>
<dbReference type="Gene3D" id="2.60.450.10">
    <property type="entry name" value="Lipopolysaccharide (LPS) transport protein A like domain"/>
    <property type="match status" value="1"/>
</dbReference>
<feature type="compositionally biased region" description="Basic and acidic residues" evidence="5">
    <location>
        <begin position="170"/>
        <end position="182"/>
    </location>
</feature>
<feature type="signal peptide" evidence="4">
    <location>
        <begin position="1"/>
        <end position="24"/>
    </location>
</feature>
<feature type="domain" description="Organic solvent tolerance-like N-terminal" evidence="6">
    <location>
        <begin position="35"/>
        <end position="144"/>
    </location>
</feature>
<dbReference type="HAMAP" id="MF_01914">
    <property type="entry name" value="LPS_assembly_LptA"/>
    <property type="match status" value="1"/>
</dbReference>
<reference evidence="8" key="1">
    <citation type="journal article" date="2019" name="Int. J. Syst. Evol. Microbiol.">
        <title>The Global Catalogue of Microorganisms (GCM) 10K type strain sequencing project: providing services to taxonomists for standard genome sequencing and annotation.</title>
        <authorList>
            <consortium name="The Broad Institute Genomics Platform"/>
            <consortium name="The Broad Institute Genome Sequencing Center for Infectious Disease"/>
            <person name="Wu L."/>
            <person name="Ma J."/>
        </authorList>
    </citation>
    <scope>NUCLEOTIDE SEQUENCE [LARGE SCALE GENOMIC DNA]</scope>
    <source>
        <strain evidence="8">KCTC 52438</strain>
    </source>
</reference>
<comment type="function">
    <text evidence="4">Involved in the assembly of lipopolysaccharide (LPS). Required for the translocation of LPS from the inner membrane to the outer membrane. May form a bridge between the inner membrane and the outer membrane, via interactions with LptC and LptD, thereby facilitating LPS transfer across the periplasm.</text>
</comment>
<evidence type="ECO:0000256" key="2">
    <source>
        <dbReference type="ARBA" id="ARBA00022729"/>
    </source>
</evidence>
<dbReference type="InterPro" id="IPR005653">
    <property type="entry name" value="OstA-like_N"/>
</dbReference>
<dbReference type="InterPro" id="IPR052037">
    <property type="entry name" value="LPS_export_LptA"/>
</dbReference>
<dbReference type="PANTHER" id="PTHR36504:SF1">
    <property type="entry name" value="LIPOPOLYSACCHARIDE EXPORT SYSTEM PROTEIN LPTA"/>
    <property type="match status" value="1"/>
</dbReference>
<organism evidence="7 8">
    <name type="scientific">Litoribrevibacter euphylliae</name>
    <dbReference type="NCBI Taxonomy" id="1834034"/>
    <lineage>
        <taxon>Bacteria</taxon>
        <taxon>Pseudomonadati</taxon>
        <taxon>Pseudomonadota</taxon>
        <taxon>Gammaproteobacteria</taxon>
        <taxon>Oceanospirillales</taxon>
        <taxon>Oceanospirillaceae</taxon>
        <taxon>Litoribrevibacter</taxon>
    </lineage>
</organism>
<keyword evidence="2 4" id="KW-0732">Signal</keyword>
<keyword evidence="8" id="KW-1185">Reference proteome</keyword>